<dbReference type="RefSeq" id="WP_144449645.1">
    <property type="nucleotide sequence ID" value="NZ_VLKZ01000003.1"/>
</dbReference>
<gene>
    <name evidence="1" type="ORF">IQ10_01298</name>
</gene>
<sequence length="361" mass="40644">MYTELETRVLDIRFEDEEIQHLTTDKGAGRALLYKRMTQAVKVGDRIVVNTTATELRLGTGGWDIVRQVLSRKEEQWSTSDPQGHIMKARYTPVQHSVLTVESQESEFHGVFTKPFSLAGSPVWLAELHSMVPLLYYLTQQLNKEYRCCVIFDDQAALPLMLSEQLRVLHQERDFTSITVGQAFGGDYEAITIASALQCAKMIVKADVIIISVGPGVVGTGTSYGFSGMILSHWSHSVSALDGVPIWIPRMSFADKRKRHYGISHHTVTPLSQFTFEKAVLPLPYMAKSQRETVLSQLNKASYRVQHDIRFAKQDDVSHHLKNALKQATMSIQTMGRKYEDDPIFFLAVAEALRVGLELAE</sequence>
<reference evidence="1 2" key="1">
    <citation type="journal article" date="2015" name="Stand. Genomic Sci.">
        <title>Genomic Encyclopedia of Bacterial and Archaeal Type Strains, Phase III: the genomes of soil and plant-associated and newly described type strains.</title>
        <authorList>
            <person name="Whitman W.B."/>
            <person name="Woyke T."/>
            <person name="Klenk H.P."/>
            <person name="Zhou Y."/>
            <person name="Lilburn T.G."/>
            <person name="Beck B.J."/>
            <person name="De Vos P."/>
            <person name="Vandamme P."/>
            <person name="Eisen J.A."/>
            <person name="Garrity G."/>
            <person name="Hugenholtz P."/>
            <person name="Kyrpides N.C."/>
        </authorList>
    </citation>
    <scope>NUCLEOTIDE SEQUENCE [LARGE SCALE GENOMIC DNA]</scope>
    <source>
        <strain evidence="1 2">CGMCC 1.10116</strain>
    </source>
</reference>
<dbReference type="Proteomes" id="UP000315711">
    <property type="component" value="Unassembled WGS sequence"/>
</dbReference>
<name>A0A562QMJ9_9BACI</name>
<dbReference type="Pfam" id="PF12982">
    <property type="entry name" value="DUF3866"/>
    <property type="match status" value="1"/>
</dbReference>
<evidence type="ECO:0000313" key="2">
    <source>
        <dbReference type="Proteomes" id="UP000315711"/>
    </source>
</evidence>
<accession>A0A562QMJ9</accession>
<evidence type="ECO:0000313" key="1">
    <source>
        <dbReference type="EMBL" id="TWI57967.1"/>
    </source>
</evidence>
<keyword evidence="2" id="KW-1185">Reference proteome</keyword>
<dbReference type="InterPro" id="IPR024479">
    <property type="entry name" value="DUF3866"/>
</dbReference>
<protein>
    <submittedName>
        <fullName evidence="1">Uncharacterized protein DUF3866</fullName>
    </submittedName>
</protein>
<proteinExistence type="predicted"/>
<dbReference type="OrthoDB" id="3401376at2"/>
<dbReference type="EMBL" id="VLKZ01000003">
    <property type="protein sequence ID" value="TWI57967.1"/>
    <property type="molecule type" value="Genomic_DNA"/>
</dbReference>
<dbReference type="AlphaFoldDB" id="A0A562QMJ9"/>
<organism evidence="1 2">
    <name type="scientific">Halalkalibacter nanhaiisediminis</name>
    <dbReference type="NCBI Taxonomy" id="688079"/>
    <lineage>
        <taxon>Bacteria</taxon>
        <taxon>Bacillati</taxon>
        <taxon>Bacillota</taxon>
        <taxon>Bacilli</taxon>
        <taxon>Bacillales</taxon>
        <taxon>Bacillaceae</taxon>
        <taxon>Halalkalibacter</taxon>
    </lineage>
</organism>
<comment type="caution">
    <text evidence="1">The sequence shown here is derived from an EMBL/GenBank/DDBJ whole genome shotgun (WGS) entry which is preliminary data.</text>
</comment>